<feature type="domain" description="Helicase C-terminal" evidence="2">
    <location>
        <begin position="213"/>
        <end position="364"/>
    </location>
</feature>
<dbReference type="InterPro" id="IPR027417">
    <property type="entry name" value="P-loop_NTPase"/>
</dbReference>
<gene>
    <name evidence="3" type="ORF">GCM10022414_03800</name>
</gene>
<comment type="caution">
    <text evidence="3">The sequence shown here is derived from an EMBL/GenBank/DDBJ whole genome shotgun (WGS) entry which is preliminary data.</text>
</comment>
<dbReference type="Pfam" id="PF00271">
    <property type="entry name" value="Helicase_C"/>
    <property type="match status" value="1"/>
</dbReference>
<dbReference type="EMBL" id="BAABDM010000001">
    <property type="protein sequence ID" value="GAA4084293.1"/>
    <property type="molecule type" value="Genomic_DNA"/>
</dbReference>
<keyword evidence="4" id="KW-1185">Reference proteome</keyword>
<evidence type="ECO:0000313" key="4">
    <source>
        <dbReference type="Proteomes" id="UP001500392"/>
    </source>
</evidence>
<dbReference type="InterPro" id="IPR014001">
    <property type="entry name" value="Helicase_ATP-bd"/>
</dbReference>
<evidence type="ECO:0000313" key="3">
    <source>
        <dbReference type="EMBL" id="GAA4084293.1"/>
    </source>
</evidence>
<dbReference type="Proteomes" id="UP001500392">
    <property type="component" value="Unassembled WGS sequence"/>
</dbReference>
<dbReference type="PROSITE" id="PS51194">
    <property type="entry name" value="HELICASE_CTER"/>
    <property type="match status" value="1"/>
</dbReference>
<dbReference type="InterPro" id="IPR006935">
    <property type="entry name" value="Helicase/UvrB_N"/>
</dbReference>
<dbReference type="InterPro" id="IPR050742">
    <property type="entry name" value="Helicase_Restrict-Modif_Enz"/>
</dbReference>
<evidence type="ECO:0000259" key="2">
    <source>
        <dbReference type="PROSITE" id="PS51194"/>
    </source>
</evidence>
<accession>A0ABP7WAL0</accession>
<dbReference type="PANTHER" id="PTHR47396:SF1">
    <property type="entry name" value="ATP-DEPENDENT HELICASE IRC3-RELATED"/>
    <property type="match status" value="1"/>
</dbReference>
<dbReference type="Pfam" id="PF04851">
    <property type="entry name" value="ResIII"/>
    <property type="match status" value="1"/>
</dbReference>
<dbReference type="Gene3D" id="3.40.50.300">
    <property type="entry name" value="P-loop containing nucleotide triphosphate hydrolases"/>
    <property type="match status" value="2"/>
</dbReference>
<reference evidence="4" key="1">
    <citation type="journal article" date="2019" name="Int. J. Syst. Evol. Microbiol.">
        <title>The Global Catalogue of Microorganisms (GCM) 10K type strain sequencing project: providing services to taxonomists for standard genome sequencing and annotation.</title>
        <authorList>
            <consortium name="The Broad Institute Genomics Platform"/>
            <consortium name="The Broad Institute Genome Sequencing Center for Infectious Disease"/>
            <person name="Wu L."/>
            <person name="Ma J."/>
        </authorList>
    </citation>
    <scope>NUCLEOTIDE SEQUENCE [LARGE SCALE GENOMIC DNA]</scope>
    <source>
        <strain evidence="4">JCM 17304</strain>
    </source>
</reference>
<feature type="domain" description="Helicase ATP-binding" evidence="1">
    <location>
        <begin position="31"/>
        <end position="176"/>
    </location>
</feature>
<dbReference type="InterPro" id="IPR001650">
    <property type="entry name" value="Helicase_C-like"/>
</dbReference>
<evidence type="ECO:0000259" key="1">
    <source>
        <dbReference type="PROSITE" id="PS51192"/>
    </source>
</evidence>
<dbReference type="PANTHER" id="PTHR47396">
    <property type="entry name" value="TYPE I RESTRICTION ENZYME ECOKI R PROTEIN"/>
    <property type="match status" value="1"/>
</dbReference>
<organism evidence="3 4">
    <name type="scientific">Zhongshania borealis</name>
    <dbReference type="NCBI Taxonomy" id="889488"/>
    <lineage>
        <taxon>Bacteria</taxon>
        <taxon>Pseudomonadati</taxon>
        <taxon>Pseudomonadota</taxon>
        <taxon>Gammaproteobacteria</taxon>
        <taxon>Cellvibrionales</taxon>
        <taxon>Spongiibacteraceae</taxon>
        <taxon>Zhongshania</taxon>
    </lineage>
</organism>
<evidence type="ECO:0008006" key="5">
    <source>
        <dbReference type="Google" id="ProtNLM"/>
    </source>
</evidence>
<dbReference type="SMART" id="SM00487">
    <property type="entry name" value="DEXDc"/>
    <property type="match status" value="1"/>
</dbReference>
<sequence>MKVHGSTISDTLWTGLRGCQQDSIKIGLKYLKAPVQEKSCLLSLPTGAGKSGVICSLSHFSKHKKVLVLCHRRAVCDQLIKQLSGLFFELVAGGEKIPSKEVFSSVDDTSAEGVYVSTFQKLQSMGAAELQRLKDDIDLLIIDEGHSEPSPVWSQIARGLGAHKIIITATPYRNDLFQFDIDPLSSYVFTFEKALSDGILVDPEFTNVPREKIIEQVSILLQDQPGTKCIVKCKEFADVEGYVDLFSQSFRTLGIHDRYTGDDRENVKAIVSKTIAESDCQVIVHQKKLDEGVDIPQAKVLVLTYPVSSGRELVQTVGRVVRLYDNTTASVLEVNTESNKRMWENYREFDTYISRANNAKKFLSSLDTAGLIDSYLSAFPDVSYFESGYKKKFDLKSFDPERSLKIPLASVCFVQKKVGFTLDSMMDRVFWDFSKAGELVERRQDVLGAELILSISFRNSKFLKDELFFQPSFEVFIAKAAGDYVAVFDSRSRDFSYETDLLLGAAVDVDKLLNLANRSDKTRTKEAHTRAISTADRRPEGVSIKGNDLERMITSQGNASYTLTTLTVDNINNQDVKQSSYYLGVGSGRVSDQKKRNFTLKELCEWIDDIDTALSSNLTNRSGLINSYAKPVKEQPTNEPLSVLVDLSGLDHEIFITNNDQVSVIDNRFVLFSYDNGISPLPASPDYKLSLEYDKKEKCLVFTSEIDLPYAFSEATLQEGGHDGLLLDIFNNANMKVLYPGGLSYFDGEFYRVSLPSELGVDIGETKLGGAIISVPELQVNGLTEKDDAAVQQDSFGVSSIFYLIDKLKSASLQNPTRNEMGVFYDYIPNIDFMLCSDMGTEPADFILSSPNKLVFVHVKCGSSANPQSSAGAIAEVGGQAIKNLEMLVSHNPDLLPANRTNMLGKWPSTATPNALQERVRLILKSRFDNPGDIQAAREKRLDEALAVITSRRSSAAVRKEIWIVVGRAFSRGHFVHQMSQGNQAAGISLQAYQLIDGWMATCSSADVDLKIFVSP</sequence>
<dbReference type="RefSeq" id="WP_344932057.1">
    <property type="nucleotide sequence ID" value="NZ_BAABDM010000001.1"/>
</dbReference>
<proteinExistence type="predicted"/>
<dbReference type="SUPFAM" id="SSF52540">
    <property type="entry name" value="P-loop containing nucleoside triphosphate hydrolases"/>
    <property type="match status" value="1"/>
</dbReference>
<dbReference type="PROSITE" id="PS51192">
    <property type="entry name" value="HELICASE_ATP_BIND_1"/>
    <property type="match status" value="1"/>
</dbReference>
<protein>
    <recommendedName>
        <fullName evidence="5">DEAD/DEAH box helicase</fullName>
    </recommendedName>
</protein>
<name>A0ABP7WAL0_9GAMM</name>